<protein>
    <submittedName>
        <fullName evidence="1">Uncharacterized protein</fullName>
    </submittedName>
</protein>
<comment type="caution">
    <text evidence="1">The sequence shown here is derived from an EMBL/GenBank/DDBJ whole genome shotgun (WGS) entry which is preliminary data.</text>
</comment>
<gene>
    <name evidence="1" type="ORF">HB13667_18395</name>
</gene>
<name>A0A0P7D8Q8_PSEPU</name>
<dbReference type="AlphaFoldDB" id="A0A0P7D8Q8"/>
<reference evidence="1 2" key="1">
    <citation type="submission" date="2015-10" db="EMBL/GenBank/DDBJ databases">
        <title>Pseudomonas putida clinical strains.</title>
        <authorList>
            <person name="Molina L."/>
            <person name="Udaondo Z."/>
        </authorList>
    </citation>
    <scope>NUCLEOTIDE SEQUENCE [LARGE SCALE GENOMIC DNA]</scope>
    <source>
        <strain evidence="1 2">HB13667</strain>
    </source>
</reference>
<sequence>MAKRDYSRPERTPFPRELAVMITRKADAMARKLEDEVTRRLVRDAQRALDQGYSLDQIAKELGLPKPA</sequence>
<accession>A0A0P7D8Q8</accession>
<organism evidence="1 2">
    <name type="scientific">Pseudomonas putida</name>
    <name type="common">Arthrobacter siderocapsulatus</name>
    <dbReference type="NCBI Taxonomy" id="303"/>
    <lineage>
        <taxon>Bacteria</taxon>
        <taxon>Pseudomonadati</taxon>
        <taxon>Pseudomonadota</taxon>
        <taxon>Gammaproteobacteria</taxon>
        <taxon>Pseudomonadales</taxon>
        <taxon>Pseudomonadaceae</taxon>
        <taxon>Pseudomonas</taxon>
    </lineage>
</organism>
<evidence type="ECO:0000313" key="2">
    <source>
        <dbReference type="Proteomes" id="UP000050437"/>
    </source>
</evidence>
<dbReference type="RefSeq" id="WP_054573171.1">
    <property type="nucleotide sequence ID" value="NZ_LKKS01000110.1"/>
</dbReference>
<proteinExistence type="predicted"/>
<evidence type="ECO:0000313" key="1">
    <source>
        <dbReference type="EMBL" id="KPM62127.1"/>
    </source>
</evidence>
<dbReference type="Proteomes" id="UP000050437">
    <property type="component" value="Unassembled WGS sequence"/>
</dbReference>
<dbReference type="EMBL" id="LKKS01000110">
    <property type="protein sequence ID" value="KPM62127.1"/>
    <property type="molecule type" value="Genomic_DNA"/>
</dbReference>